<evidence type="ECO:0008006" key="3">
    <source>
        <dbReference type="Google" id="ProtNLM"/>
    </source>
</evidence>
<dbReference type="InterPro" id="IPR029032">
    <property type="entry name" value="AhpD-like"/>
</dbReference>
<comment type="caution">
    <text evidence="1">The sequence shown here is derived from an EMBL/GenBank/DDBJ whole genome shotgun (WGS) entry which is preliminary data.</text>
</comment>
<reference evidence="1 2" key="1">
    <citation type="journal article" date="2019" name="Int. J. Syst. Evol. Microbiol.">
        <title>The Global Catalogue of Microorganisms (GCM) 10K type strain sequencing project: providing services to taxonomists for standard genome sequencing and annotation.</title>
        <authorList>
            <consortium name="The Broad Institute Genomics Platform"/>
            <consortium name="The Broad Institute Genome Sequencing Center for Infectious Disease"/>
            <person name="Wu L."/>
            <person name="Ma J."/>
        </authorList>
    </citation>
    <scope>NUCLEOTIDE SEQUENCE [LARGE SCALE GENOMIC DNA]</scope>
    <source>
        <strain evidence="1 2">JCM 3380</strain>
    </source>
</reference>
<organism evidence="1 2">
    <name type="scientific">Saccharothrix mutabilis subsp. mutabilis</name>
    <dbReference type="NCBI Taxonomy" id="66855"/>
    <lineage>
        <taxon>Bacteria</taxon>
        <taxon>Bacillati</taxon>
        <taxon>Actinomycetota</taxon>
        <taxon>Actinomycetes</taxon>
        <taxon>Pseudonocardiales</taxon>
        <taxon>Pseudonocardiaceae</taxon>
        <taxon>Saccharothrix</taxon>
    </lineage>
</organism>
<protein>
    <recommendedName>
        <fullName evidence="3">Carboxymuconolactone decarboxylase-like domain-containing protein</fullName>
    </recommendedName>
</protein>
<dbReference type="PANTHER" id="PTHR35446:SF3">
    <property type="entry name" value="CMD DOMAIN-CONTAINING PROTEIN"/>
    <property type="match status" value="1"/>
</dbReference>
<accession>A0ABN0UI34</accession>
<dbReference type="Proteomes" id="UP001500416">
    <property type="component" value="Unassembled WGS sequence"/>
</dbReference>
<gene>
    <name evidence="1" type="ORF">GCM10010492_59730</name>
</gene>
<evidence type="ECO:0000313" key="1">
    <source>
        <dbReference type="EMBL" id="GAA0251413.1"/>
    </source>
</evidence>
<evidence type="ECO:0000313" key="2">
    <source>
        <dbReference type="Proteomes" id="UP001500416"/>
    </source>
</evidence>
<keyword evidence="2" id="KW-1185">Reference proteome</keyword>
<proteinExistence type="predicted"/>
<sequence>MSAHTYIATNVAKLDAGEADRARTGLATDTTAQAALTLAAEILRTRGGVEDADLKAAREAGLTDGEIAEVVAHVALNVLTNYLNKVADTDIDWPVIRHNH</sequence>
<dbReference type="PANTHER" id="PTHR35446">
    <property type="entry name" value="SI:CH211-175M2.5"/>
    <property type="match status" value="1"/>
</dbReference>
<dbReference type="RefSeq" id="WP_343937277.1">
    <property type="nucleotide sequence ID" value="NZ_BAAABU010000019.1"/>
</dbReference>
<dbReference type="Gene3D" id="1.20.1290.10">
    <property type="entry name" value="AhpD-like"/>
    <property type="match status" value="1"/>
</dbReference>
<name>A0ABN0UI34_9PSEU</name>
<dbReference type="EMBL" id="BAAABU010000019">
    <property type="protein sequence ID" value="GAA0251413.1"/>
    <property type="molecule type" value="Genomic_DNA"/>
</dbReference>
<dbReference type="SUPFAM" id="SSF69118">
    <property type="entry name" value="AhpD-like"/>
    <property type="match status" value="1"/>
</dbReference>